<sequence length="838" mass="85317">MPRVNTTVSCSLLKSGGTLVDLAHGAGQDSTISGKGAQFVAGKDLTLQAEGDINLLAAKSTSSEHTTSSSSSGGVGVAFGMEQGKGAFAGFNANASMSRGHVDGNGSQYQLSELNAGGKLNLVSGGNVTLQGIVKGQQVVGDIAGDLKLDSLQDTSTYHSQSQTLSAEGTYGAGFSGSISYSQQKMDADYASVQRQSGIQAGDGGFQVKVGDTTTLNGAALVSSDKAVADGKNSLQTGALVLKDIDNHTDYSASSTSVSVGTGGPGGGLPMQASGHDSSTTRAGISGGSLIITNNALQEAQTGQTASQAAAGANRNVSSDKDGSGKLANNFDANQVQGLFDAASALNQQVSTFISNKMEAAKEAKEALKRAEDSGLSKDSDEYHKLQQAAIDTEADAAKWAPGSKNGQVTTAILAGITGNLANGLTGMAQNAGLAYLQGMGAQEVKAYLQDLSNHGMPEGQTEALRTVLQAAVGCAGAAASGQNCGAAAAGGASAVALNNALNVLQHLKPEDMNAEQKADRENLVNTLVTGVALGTGGASTAATTVNAAKTEMENNSLQPGMAYSFVNQLMHVKDETQARRIRENANVASLMLHGQAQQCNEMGNCKELTQQLFANYGIFSTLAESASKKGDPVQADFYRQQARASFDDANLALANAGRKVTYGVASDAATRVPDLPSTWSYGGANSSGLGRSGSVRQPDYFSLSGSGLGVSVSAAVNIYNLDFYGSLGSSGRAGLGLTGSFGWIVGNESWQGKNEQLKNTKSFIEGGSISGSGCFGGVCLGASHSIGGSTAVELGLGVGVQERLKLPSRPINGGSSFSFPILVEGKWELNGLSSGWI</sequence>
<dbReference type="Pfam" id="PF13332">
    <property type="entry name" value="Fil_haemagg_2"/>
    <property type="match status" value="1"/>
</dbReference>
<dbReference type="GO" id="GO:0003824">
    <property type="term" value="F:catalytic activity"/>
    <property type="evidence" value="ECO:0007669"/>
    <property type="project" value="UniProtKB-ARBA"/>
</dbReference>
<protein>
    <recommendedName>
        <fullName evidence="4">Toxin CdiA</fullName>
    </recommendedName>
</protein>
<dbReference type="EMBL" id="NHOO01000003">
    <property type="protein sequence ID" value="OVE49839.1"/>
    <property type="molecule type" value="Genomic_DNA"/>
</dbReference>
<keyword evidence="3" id="KW-1185">Reference proteome</keyword>
<reference evidence="2 3" key="1">
    <citation type="submission" date="2017-05" db="EMBL/GenBank/DDBJ databases">
        <title>Chromobacterium violaceum GHPS1 isolated from Hydrocarbon polluted soil in French Guiana display an awesome secondary metabolite arsenal and a battery of drug and heavy-metal-resistance and detoxification of xenobiotics proteins.</title>
        <authorList>
            <person name="Belbahri L."/>
        </authorList>
    </citation>
    <scope>NUCLEOTIDE SEQUENCE [LARGE SCALE GENOMIC DNA]</scope>
    <source>
        <strain evidence="2 3">GHPS1</strain>
    </source>
</reference>
<feature type="region of interest" description="Disordered" evidence="1">
    <location>
        <begin position="251"/>
        <end position="281"/>
    </location>
</feature>
<dbReference type="RefSeq" id="WP_087697313.1">
    <property type="nucleotide sequence ID" value="NZ_NHOO01000003.1"/>
</dbReference>
<name>A0A202BEE1_CHRVL</name>
<proteinExistence type="predicted"/>
<organism evidence="2 3">
    <name type="scientific">Chromobacterium violaceum</name>
    <dbReference type="NCBI Taxonomy" id="536"/>
    <lineage>
        <taxon>Bacteria</taxon>
        <taxon>Pseudomonadati</taxon>
        <taxon>Pseudomonadota</taxon>
        <taxon>Betaproteobacteria</taxon>
        <taxon>Neisseriales</taxon>
        <taxon>Chromobacteriaceae</taxon>
        <taxon>Chromobacterium</taxon>
    </lineage>
</organism>
<evidence type="ECO:0008006" key="4">
    <source>
        <dbReference type="Google" id="ProtNLM"/>
    </source>
</evidence>
<dbReference type="AlphaFoldDB" id="A0A202BEE1"/>
<gene>
    <name evidence="2" type="ORF">CBW21_04670</name>
</gene>
<evidence type="ECO:0000313" key="3">
    <source>
        <dbReference type="Proteomes" id="UP000196342"/>
    </source>
</evidence>
<dbReference type="Proteomes" id="UP000196342">
    <property type="component" value="Unassembled WGS sequence"/>
</dbReference>
<accession>A0A202BEE1</accession>
<comment type="caution">
    <text evidence="2">The sequence shown here is derived from an EMBL/GenBank/DDBJ whole genome shotgun (WGS) entry which is preliminary data.</text>
</comment>
<dbReference type="InterPro" id="IPR025157">
    <property type="entry name" value="Hemagglutinin_rpt"/>
</dbReference>
<evidence type="ECO:0000313" key="2">
    <source>
        <dbReference type="EMBL" id="OVE49839.1"/>
    </source>
</evidence>
<feature type="region of interest" description="Disordered" evidence="1">
    <location>
        <begin position="303"/>
        <end position="323"/>
    </location>
</feature>
<evidence type="ECO:0000256" key="1">
    <source>
        <dbReference type="SAM" id="MobiDB-lite"/>
    </source>
</evidence>
<feature type="compositionally biased region" description="Low complexity" evidence="1">
    <location>
        <begin position="303"/>
        <end position="313"/>
    </location>
</feature>